<evidence type="ECO:0000313" key="1">
    <source>
        <dbReference type="EMBL" id="KAK3070121.1"/>
    </source>
</evidence>
<reference evidence="1" key="1">
    <citation type="submission" date="2024-09" db="EMBL/GenBank/DDBJ databases">
        <title>Black Yeasts Isolated from many extreme environments.</title>
        <authorList>
            <person name="Coleine C."/>
            <person name="Stajich J.E."/>
            <person name="Selbmann L."/>
        </authorList>
    </citation>
    <scope>NUCLEOTIDE SEQUENCE</scope>
    <source>
        <strain evidence="1">CCFEE 5737</strain>
    </source>
</reference>
<dbReference type="EMBL" id="JAWDJW010005008">
    <property type="protein sequence ID" value="KAK3070121.1"/>
    <property type="molecule type" value="Genomic_DNA"/>
</dbReference>
<feature type="non-terminal residue" evidence="1">
    <location>
        <position position="1"/>
    </location>
</feature>
<accession>A0ACC3DGK2</accession>
<protein>
    <submittedName>
        <fullName evidence="1">Sorting nexin-41</fullName>
    </submittedName>
</protein>
<comment type="caution">
    <text evidence="1">The sequence shown here is derived from an EMBL/GenBank/DDBJ whole genome shotgun (WGS) entry which is preliminary data.</text>
</comment>
<name>A0ACC3DGK2_9PEZI</name>
<dbReference type="Proteomes" id="UP001186974">
    <property type="component" value="Unassembled WGS sequence"/>
</dbReference>
<evidence type="ECO:0000313" key="2">
    <source>
        <dbReference type="Proteomes" id="UP001186974"/>
    </source>
</evidence>
<proteinExistence type="predicted"/>
<keyword evidence="2" id="KW-1185">Reference proteome</keyword>
<organism evidence="1 2">
    <name type="scientific">Coniosporium uncinatum</name>
    <dbReference type="NCBI Taxonomy" id="93489"/>
    <lineage>
        <taxon>Eukaryota</taxon>
        <taxon>Fungi</taxon>
        <taxon>Dikarya</taxon>
        <taxon>Ascomycota</taxon>
        <taxon>Pezizomycotina</taxon>
        <taxon>Dothideomycetes</taxon>
        <taxon>Dothideomycetes incertae sedis</taxon>
        <taxon>Coniosporium</taxon>
    </lineage>
</organism>
<sequence length="59" mass="7029">DASAGVLKDMQRFQMEKEEDLKRYMVAFARCHVEWAKRNKASWEEAKHEVENIETSRNT</sequence>
<gene>
    <name evidence="1" type="primary">SNX41_1</name>
    <name evidence="1" type="ORF">LTS18_000133</name>
</gene>